<keyword evidence="10" id="KW-0175">Coiled coil</keyword>
<evidence type="ECO:0000313" key="12">
    <source>
        <dbReference type="EMBL" id="ROT35811.1"/>
    </source>
</evidence>
<protein>
    <recommendedName>
        <fullName evidence="9">Mediator of RNA polymerase II transcription subunit 9</fullName>
    </recommendedName>
    <alternativeName>
        <fullName evidence="9">Mediator complex subunit 9</fullName>
    </alternativeName>
</protein>
<comment type="similarity">
    <text evidence="2 9">Belongs to the Mediator complex subunit 9 family.</text>
</comment>
<feature type="region of interest" description="Disordered" evidence="11">
    <location>
        <begin position="42"/>
        <end position="78"/>
    </location>
</feature>
<dbReference type="Proteomes" id="UP000272025">
    <property type="component" value="Unassembled WGS sequence"/>
</dbReference>
<reference evidence="12 13" key="1">
    <citation type="journal article" date="2018" name="Mol. Ecol.">
        <title>The obligate alkalophilic soda-lake fungus Sodiomyces alkalinus has shifted to a protein diet.</title>
        <authorList>
            <person name="Grum-Grzhimaylo A.A."/>
            <person name="Falkoski D.L."/>
            <person name="van den Heuvel J."/>
            <person name="Valero-Jimenez C.A."/>
            <person name="Min B."/>
            <person name="Choi I.G."/>
            <person name="Lipzen A."/>
            <person name="Daum C.G."/>
            <person name="Aanen D.K."/>
            <person name="Tsang A."/>
            <person name="Henrissat B."/>
            <person name="Bilanenko E.N."/>
            <person name="de Vries R.P."/>
            <person name="van Kan J.A.L."/>
            <person name="Grigoriev I.V."/>
            <person name="Debets A.J.M."/>
        </authorList>
    </citation>
    <scope>NUCLEOTIDE SEQUENCE [LARGE SCALE GENOMIC DNA]</scope>
    <source>
        <strain evidence="12 13">F11</strain>
    </source>
</reference>
<dbReference type="EMBL" id="ML119060">
    <property type="protein sequence ID" value="ROT35811.1"/>
    <property type="molecule type" value="Genomic_DNA"/>
</dbReference>
<evidence type="ECO:0000256" key="7">
    <source>
        <dbReference type="ARBA" id="ARBA00023242"/>
    </source>
</evidence>
<evidence type="ECO:0000313" key="13">
    <source>
        <dbReference type="Proteomes" id="UP000272025"/>
    </source>
</evidence>
<dbReference type="OrthoDB" id="5414694at2759"/>
<feature type="coiled-coil region" evidence="10">
    <location>
        <begin position="80"/>
        <end position="138"/>
    </location>
</feature>
<evidence type="ECO:0000256" key="8">
    <source>
        <dbReference type="ARBA" id="ARBA00025687"/>
    </source>
</evidence>
<keyword evidence="6 9" id="KW-0804">Transcription</keyword>
<keyword evidence="7 9" id="KW-0539">Nucleus</keyword>
<dbReference type="SUPFAM" id="SSF140718">
    <property type="entry name" value="Mediator hinge subcomplex-like"/>
    <property type="match status" value="1"/>
</dbReference>
<dbReference type="GO" id="GO:0016592">
    <property type="term" value="C:mediator complex"/>
    <property type="evidence" value="ECO:0007669"/>
    <property type="project" value="InterPro"/>
</dbReference>
<proteinExistence type="inferred from homology"/>
<dbReference type="InterPro" id="IPR011425">
    <property type="entry name" value="Med9"/>
</dbReference>
<evidence type="ECO:0000256" key="11">
    <source>
        <dbReference type="SAM" id="MobiDB-lite"/>
    </source>
</evidence>
<keyword evidence="5 9" id="KW-0010">Activator</keyword>
<evidence type="ECO:0000256" key="9">
    <source>
        <dbReference type="RuleBase" id="RU364145"/>
    </source>
</evidence>
<gene>
    <name evidence="9" type="primary">MED9</name>
    <name evidence="12" type="ORF">SODALDRAFT_362647</name>
</gene>
<organism evidence="12 13">
    <name type="scientific">Sodiomyces alkalinus (strain CBS 110278 / VKM F-3762 / F11)</name>
    <name type="common">Alkaliphilic filamentous fungus</name>
    <dbReference type="NCBI Taxonomy" id="1314773"/>
    <lineage>
        <taxon>Eukaryota</taxon>
        <taxon>Fungi</taxon>
        <taxon>Dikarya</taxon>
        <taxon>Ascomycota</taxon>
        <taxon>Pezizomycotina</taxon>
        <taxon>Sordariomycetes</taxon>
        <taxon>Hypocreomycetidae</taxon>
        <taxon>Glomerellales</taxon>
        <taxon>Plectosphaerellaceae</taxon>
        <taxon>Sodiomyces</taxon>
    </lineage>
</organism>
<keyword evidence="4 9" id="KW-0805">Transcription regulation</keyword>
<dbReference type="InterPro" id="IPR037212">
    <property type="entry name" value="Med7/Med21-like"/>
</dbReference>
<evidence type="ECO:0000256" key="1">
    <source>
        <dbReference type="ARBA" id="ARBA00004123"/>
    </source>
</evidence>
<feature type="compositionally biased region" description="Polar residues" evidence="11">
    <location>
        <begin position="1"/>
        <end position="10"/>
    </location>
</feature>
<feature type="region of interest" description="Disordered" evidence="11">
    <location>
        <begin position="1"/>
        <end position="21"/>
    </location>
</feature>
<comment type="subunit">
    <text evidence="3 9">Component of the Mediator complex.</text>
</comment>
<evidence type="ECO:0000256" key="5">
    <source>
        <dbReference type="ARBA" id="ARBA00023159"/>
    </source>
</evidence>
<accession>A0A3N2PMQ1</accession>
<dbReference type="Pfam" id="PF07544">
    <property type="entry name" value="Med9"/>
    <property type="match status" value="1"/>
</dbReference>
<evidence type="ECO:0000256" key="6">
    <source>
        <dbReference type="ARBA" id="ARBA00023163"/>
    </source>
</evidence>
<dbReference type="AlphaFoldDB" id="A0A3N2PMQ1"/>
<evidence type="ECO:0000256" key="2">
    <source>
        <dbReference type="ARBA" id="ARBA00008089"/>
    </source>
</evidence>
<sequence>MSAPPSSSTPHPLALPSNFSPDALDTLTELAAILTRLRAAIQASNPPTAPGGVTGSTPLPTGATPNQLGASPGGTGALSLRELSTQTDALKHKLQRARTQIKTLPDMERDIEEQEEEIQELEARIRMQREVLEKLRERGVDFGNEGDKMET</sequence>
<name>A0A3N2PMQ1_SODAK</name>
<evidence type="ECO:0000256" key="3">
    <source>
        <dbReference type="ARBA" id="ARBA00011837"/>
    </source>
</evidence>
<comment type="subcellular location">
    <subcellularLocation>
        <location evidence="1 9">Nucleus</location>
    </subcellularLocation>
</comment>
<evidence type="ECO:0000256" key="4">
    <source>
        <dbReference type="ARBA" id="ARBA00023015"/>
    </source>
</evidence>
<feature type="compositionally biased region" description="Polar residues" evidence="11">
    <location>
        <begin position="55"/>
        <end position="69"/>
    </location>
</feature>
<evidence type="ECO:0000256" key="10">
    <source>
        <dbReference type="SAM" id="Coils"/>
    </source>
</evidence>
<dbReference type="GO" id="GO:0006357">
    <property type="term" value="P:regulation of transcription by RNA polymerase II"/>
    <property type="evidence" value="ECO:0007669"/>
    <property type="project" value="InterPro"/>
</dbReference>
<keyword evidence="13" id="KW-1185">Reference proteome</keyword>
<dbReference type="GO" id="GO:0003712">
    <property type="term" value="F:transcription coregulator activity"/>
    <property type="evidence" value="ECO:0007669"/>
    <property type="project" value="InterPro"/>
</dbReference>
<dbReference type="STRING" id="1314773.A0A3N2PMQ1"/>
<comment type="function">
    <text evidence="8 9">Component of the Mediator complex, a coactivator involved in the regulated transcription of nearly all RNA polymerase II-dependent genes. Mediator functions as a bridge to convey information from gene-specific regulatory proteins to the basal RNA polymerase II transcription machinery. Mediator is recruited to promoters by direct interactions with regulatory proteins and serves as a scaffold for the assembly of a functional preinitiation complex with RNA polymerase II and the general transcription factors.</text>
</comment>